<dbReference type="PANTHER" id="PTHR47660">
    <property type="entry name" value="TRANSCRIPTION FACTOR WITH C2H2 AND ZN(2)-CYS(6) DNA BINDING DOMAIN (EUROFUNG)-RELATED-RELATED"/>
    <property type="match status" value="1"/>
</dbReference>
<dbReference type="Pfam" id="PF04082">
    <property type="entry name" value="Fungal_trans"/>
    <property type="match status" value="1"/>
</dbReference>
<dbReference type="SMART" id="SM00355">
    <property type="entry name" value="ZnF_C2H2"/>
    <property type="match status" value="2"/>
</dbReference>
<keyword evidence="3" id="KW-0805">Transcription regulation</keyword>
<dbReference type="PROSITE" id="PS50157">
    <property type="entry name" value="ZINC_FINGER_C2H2_2"/>
    <property type="match status" value="1"/>
</dbReference>
<dbReference type="OrthoDB" id="10261408at2759"/>
<dbReference type="PROSITE" id="PS00463">
    <property type="entry name" value="ZN2_CY6_FUNGAL_1"/>
    <property type="match status" value="1"/>
</dbReference>
<dbReference type="eggNOG" id="KOG1721">
    <property type="taxonomic scope" value="Eukaryota"/>
</dbReference>
<evidence type="ECO:0000259" key="8">
    <source>
        <dbReference type="PROSITE" id="PS50048"/>
    </source>
</evidence>
<dbReference type="Proteomes" id="UP000002035">
    <property type="component" value="Unassembled WGS sequence"/>
</dbReference>
<feature type="domain" description="C2H2-type" evidence="9">
    <location>
        <begin position="8"/>
        <end position="38"/>
    </location>
</feature>
<proteinExistence type="predicted"/>
<dbReference type="GO" id="GO:0008270">
    <property type="term" value="F:zinc ion binding"/>
    <property type="evidence" value="ECO:0007669"/>
    <property type="project" value="UniProtKB-KW"/>
</dbReference>
<dbReference type="SMART" id="SM00066">
    <property type="entry name" value="GAL4"/>
    <property type="match status" value="1"/>
</dbReference>
<dbReference type="GeneID" id="9226373"/>
<dbReference type="Gene3D" id="3.30.160.60">
    <property type="entry name" value="Classic Zinc Finger"/>
    <property type="match status" value="1"/>
</dbReference>
<dbReference type="PROSITE" id="PS50048">
    <property type="entry name" value="ZN2_CY6_FUNGAL_2"/>
    <property type="match status" value="1"/>
</dbReference>
<dbReference type="AlphaFoldDB" id="C5FXR8"/>
<keyword evidence="1" id="KW-0479">Metal-binding</keyword>
<dbReference type="HOGENOM" id="CLU_037785_0_0_1"/>
<protein>
    <submittedName>
        <fullName evidence="10">C2H2 type zinc finger domain-containing protein</fullName>
    </submittedName>
</protein>
<evidence type="ECO:0000256" key="6">
    <source>
        <dbReference type="ARBA" id="ARBA00023242"/>
    </source>
</evidence>
<evidence type="ECO:0000256" key="7">
    <source>
        <dbReference type="PROSITE-ProRule" id="PRU00042"/>
    </source>
</evidence>
<evidence type="ECO:0000256" key="4">
    <source>
        <dbReference type="ARBA" id="ARBA00023125"/>
    </source>
</evidence>
<dbReference type="GO" id="GO:0000981">
    <property type="term" value="F:DNA-binding transcription factor activity, RNA polymerase II-specific"/>
    <property type="evidence" value="ECO:0007669"/>
    <property type="project" value="InterPro"/>
</dbReference>
<evidence type="ECO:0000313" key="11">
    <source>
        <dbReference type="Proteomes" id="UP000002035"/>
    </source>
</evidence>
<feature type="domain" description="Zn(2)-C6 fungal-type" evidence="8">
    <location>
        <begin position="77"/>
        <end position="106"/>
    </location>
</feature>
<keyword evidence="6" id="KW-0539">Nucleus</keyword>
<reference evidence="11" key="1">
    <citation type="journal article" date="2012" name="MBio">
        <title>Comparative genome analysis of Trichophyton rubrum and related dermatophytes reveals candidate genes involved in infection.</title>
        <authorList>
            <person name="Martinez D.A."/>
            <person name="Oliver B.G."/>
            <person name="Graeser Y."/>
            <person name="Goldberg J.M."/>
            <person name="Li W."/>
            <person name="Martinez-Rossi N.M."/>
            <person name="Monod M."/>
            <person name="Shelest E."/>
            <person name="Barton R.C."/>
            <person name="Birch E."/>
            <person name="Brakhage A.A."/>
            <person name="Chen Z."/>
            <person name="Gurr S.J."/>
            <person name="Heiman D."/>
            <person name="Heitman J."/>
            <person name="Kosti I."/>
            <person name="Rossi A."/>
            <person name="Saif S."/>
            <person name="Samalova M."/>
            <person name="Saunders C.W."/>
            <person name="Shea T."/>
            <person name="Summerbell R.C."/>
            <person name="Xu J."/>
            <person name="Young S."/>
            <person name="Zeng Q."/>
            <person name="Birren B.W."/>
            <person name="Cuomo C.A."/>
            <person name="White T.C."/>
        </authorList>
    </citation>
    <scope>NUCLEOTIDE SEQUENCE [LARGE SCALE GENOMIC DNA]</scope>
    <source>
        <strain evidence="11">ATCC MYA-4605 / CBS 113480</strain>
    </source>
</reference>
<dbReference type="RefSeq" id="XP_002844144.1">
    <property type="nucleotide sequence ID" value="XM_002844098.1"/>
</dbReference>
<keyword evidence="2" id="KW-0862">Zinc</keyword>
<keyword evidence="7" id="KW-0863">Zinc-finger</keyword>
<dbReference type="PANTHER" id="PTHR47660:SF7">
    <property type="entry name" value="TRANSCRIPTION FACTOR WITH C2H2 AND ZN(2)-CYS(6) DNA BINDING DOMAIN (EUROFUNG)"/>
    <property type="match status" value="1"/>
</dbReference>
<evidence type="ECO:0000313" key="10">
    <source>
        <dbReference type="EMBL" id="EEQ35108.1"/>
    </source>
</evidence>
<dbReference type="InterPro" id="IPR013087">
    <property type="entry name" value="Znf_C2H2_type"/>
</dbReference>
<dbReference type="InterPro" id="IPR036864">
    <property type="entry name" value="Zn2-C6_fun-type_DNA-bd_sf"/>
</dbReference>
<evidence type="ECO:0000256" key="3">
    <source>
        <dbReference type="ARBA" id="ARBA00023015"/>
    </source>
</evidence>
<dbReference type="GO" id="GO:0006351">
    <property type="term" value="P:DNA-templated transcription"/>
    <property type="evidence" value="ECO:0007669"/>
    <property type="project" value="InterPro"/>
</dbReference>
<dbReference type="InterPro" id="IPR001138">
    <property type="entry name" value="Zn2Cys6_DnaBD"/>
</dbReference>
<dbReference type="EMBL" id="DS995707">
    <property type="protein sequence ID" value="EEQ35108.1"/>
    <property type="molecule type" value="Genomic_DNA"/>
</dbReference>
<dbReference type="STRING" id="554155.C5FXR8"/>
<accession>C5FXR8</accession>
<evidence type="ECO:0000256" key="2">
    <source>
        <dbReference type="ARBA" id="ARBA00022833"/>
    </source>
</evidence>
<dbReference type="GO" id="GO:0003677">
    <property type="term" value="F:DNA binding"/>
    <property type="evidence" value="ECO:0007669"/>
    <property type="project" value="UniProtKB-KW"/>
</dbReference>
<dbReference type="VEuPathDB" id="FungiDB:MCYG_07927"/>
<dbReference type="Gene3D" id="4.10.240.10">
    <property type="entry name" value="Zn(2)-C6 fungal-type DNA-binding domain"/>
    <property type="match status" value="1"/>
</dbReference>
<dbReference type="SUPFAM" id="SSF57701">
    <property type="entry name" value="Zn2/Cys6 DNA-binding domain"/>
    <property type="match status" value="1"/>
</dbReference>
<dbReference type="CDD" id="cd00067">
    <property type="entry name" value="GAL4"/>
    <property type="match status" value="1"/>
</dbReference>
<sequence>MERSAARFCCPHLGCSRSYRRREHLKRHVAASHYQATTVECPFCPTHRLFARNDTLRQHVRLHHKEEQLVPQRAVSACDFCRSRRSRCKGMGPCETCTERGILCSLSRPVRLCHQDRQMSDTRGMDAADIQHLHKHTASRLSGNFTDNPVYAMPYVEAYFDKFHPSWPFLHRATFDPAHEPPILLQSVLMMGLWATGDQKLQYMAVDLHEKLIISIYSQRHKWGTPTKSQEAKPSWPIATYQGILLQVIFAILRNTQGPLPATLTHRLPEVPAALLTTLTRTCLQQGLFFYPSIASQFAPSDAPDVFVWLGIEEVKRLALTLYKVSKICYTSGNDLTSSNKSPGRALSLADLRFGAPDSDDLWNATSGLAAELAGRGLDGSPMTYCDKNDETNWISNITQPLQTIGG</sequence>
<evidence type="ECO:0000259" key="9">
    <source>
        <dbReference type="PROSITE" id="PS50157"/>
    </source>
</evidence>
<name>C5FXR8_ARTOC</name>
<dbReference type="Pfam" id="PF00172">
    <property type="entry name" value="Zn_clus"/>
    <property type="match status" value="1"/>
</dbReference>
<keyword evidence="5" id="KW-0804">Transcription</keyword>
<dbReference type="InterPro" id="IPR007219">
    <property type="entry name" value="XnlR_reg_dom"/>
</dbReference>
<dbReference type="PROSITE" id="PS00028">
    <property type="entry name" value="ZINC_FINGER_C2H2_1"/>
    <property type="match status" value="1"/>
</dbReference>
<organism evidence="10 11">
    <name type="scientific">Arthroderma otae (strain ATCC MYA-4605 / CBS 113480)</name>
    <name type="common">Microsporum canis</name>
    <dbReference type="NCBI Taxonomy" id="554155"/>
    <lineage>
        <taxon>Eukaryota</taxon>
        <taxon>Fungi</taxon>
        <taxon>Dikarya</taxon>
        <taxon>Ascomycota</taxon>
        <taxon>Pezizomycotina</taxon>
        <taxon>Eurotiomycetes</taxon>
        <taxon>Eurotiomycetidae</taxon>
        <taxon>Onygenales</taxon>
        <taxon>Arthrodermataceae</taxon>
        <taxon>Microsporum</taxon>
    </lineage>
</organism>
<keyword evidence="4" id="KW-0238">DNA-binding</keyword>
<evidence type="ECO:0000256" key="1">
    <source>
        <dbReference type="ARBA" id="ARBA00022723"/>
    </source>
</evidence>
<evidence type="ECO:0000256" key="5">
    <source>
        <dbReference type="ARBA" id="ARBA00023163"/>
    </source>
</evidence>
<keyword evidence="11" id="KW-1185">Reference proteome</keyword>
<dbReference type="OMA" id="QSVVMMG"/>
<gene>
    <name evidence="10" type="ORF">MCYG_07927</name>
</gene>